<keyword evidence="4" id="KW-0611">Plant defense</keyword>
<proteinExistence type="predicted"/>
<gene>
    <name evidence="8" type="ORF">URODEC1_LOCUS82300</name>
</gene>
<dbReference type="Gene3D" id="3.30.200.20">
    <property type="entry name" value="Phosphorylase Kinase, domain 1"/>
    <property type="match status" value="1"/>
</dbReference>
<dbReference type="InterPro" id="IPR008271">
    <property type="entry name" value="Ser/Thr_kinase_AS"/>
</dbReference>
<keyword evidence="3" id="KW-0418">Kinase</keyword>
<dbReference type="SUPFAM" id="SSF56112">
    <property type="entry name" value="Protein kinase-like (PK-like)"/>
    <property type="match status" value="1"/>
</dbReference>
<accession>A0ABC9D6Y7</accession>
<evidence type="ECO:0000256" key="3">
    <source>
        <dbReference type="ARBA" id="ARBA00022777"/>
    </source>
</evidence>
<organism evidence="8 9">
    <name type="scientific">Urochloa decumbens</name>
    <dbReference type="NCBI Taxonomy" id="240449"/>
    <lineage>
        <taxon>Eukaryota</taxon>
        <taxon>Viridiplantae</taxon>
        <taxon>Streptophyta</taxon>
        <taxon>Embryophyta</taxon>
        <taxon>Tracheophyta</taxon>
        <taxon>Spermatophyta</taxon>
        <taxon>Magnoliopsida</taxon>
        <taxon>Liliopsida</taxon>
        <taxon>Poales</taxon>
        <taxon>Poaceae</taxon>
        <taxon>PACMAD clade</taxon>
        <taxon>Panicoideae</taxon>
        <taxon>Panicodae</taxon>
        <taxon>Paniceae</taxon>
        <taxon>Melinidinae</taxon>
        <taxon>Urochloa</taxon>
    </lineage>
</organism>
<dbReference type="EMBL" id="OZ075141">
    <property type="protein sequence ID" value="CAL5032474.1"/>
    <property type="molecule type" value="Genomic_DNA"/>
</dbReference>
<dbReference type="GO" id="GO:0016301">
    <property type="term" value="F:kinase activity"/>
    <property type="evidence" value="ECO:0007669"/>
    <property type="project" value="UniProtKB-KW"/>
</dbReference>
<evidence type="ECO:0000259" key="7">
    <source>
        <dbReference type="PROSITE" id="PS50011"/>
    </source>
</evidence>
<evidence type="ECO:0000256" key="2">
    <source>
        <dbReference type="ARBA" id="ARBA00022741"/>
    </source>
</evidence>
<dbReference type="FunFam" id="1.10.510.10:FF:000870">
    <property type="entry name" value="OSJNBa0016N04.16-like protein"/>
    <property type="match status" value="1"/>
</dbReference>
<dbReference type="InterPro" id="IPR002182">
    <property type="entry name" value="NB-ARC"/>
</dbReference>
<feature type="binding site" evidence="6">
    <location>
        <position position="46"/>
    </location>
    <ligand>
        <name>ATP</name>
        <dbReference type="ChEBI" id="CHEBI:30616"/>
    </ligand>
</feature>
<evidence type="ECO:0000256" key="1">
    <source>
        <dbReference type="ARBA" id="ARBA00022679"/>
    </source>
</evidence>
<evidence type="ECO:0000256" key="4">
    <source>
        <dbReference type="ARBA" id="ARBA00022821"/>
    </source>
</evidence>
<keyword evidence="1" id="KW-0808">Transferase</keyword>
<protein>
    <recommendedName>
        <fullName evidence="7">Protein kinase domain-containing protein</fullName>
    </recommendedName>
</protein>
<dbReference type="Pfam" id="PF00931">
    <property type="entry name" value="NB-ARC"/>
    <property type="match status" value="1"/>
</dbReference>
<keyword evidence="5 6" id="KW-0067">ATP-binding</keyword>
<dbReference type="GO" id="GO:0005524">
    <property type="term" value="F:ATP binding"/>
    <property type="evidence" value="ECO:0007669"/>
    <property type="project" value="UniProtKB-UniRule"/>
</dbReference>
<dbReference type="PROSITE" id="PS50011">
    <property type="entry name" value="PROTEIN_KINASE_DOM"/>
    <property type="match status" value="1"/>
</dbReference>
<dbReference type="InterPro" id="IPR000719">
    <property type="entry name" value="Prot_kinase_dom"/>
</dbReference>
<dbReference type="AlphaFoldDB" id="A0ABC9D6Y7"/>
<dbReference type="PRINTS" id="PR00364">
    <property type="entry name" value="DISEASERSIST"/>
</dbReference>
<dbReference type="SUPFAM" id="SSF52540">
    <property type="entry name" value="P-loop containing nucleoside triphosphate hydrolases"/>
    <property type="match status" value="1"/>
</dbReference>
<sequence>MEPEELTYQFLREITDGFSEKWRVGEGGFGTVYKGVTKTGRDVAVKIPRDRNDLDQDFKQFENEFDNLTKVKHVNIVQFLGYCYEIEQTRIDWGGTIVLAEKTHRALCFEYLHNGSLQNHLSAESSGHDWHTWYKIIKGICDGLRYIHEETKIVHLDLKPDNILLDKDMVPKIADFGLSKIFGGGELTRTTESPLGTLGYQPPEFIRKGEISEKFDIFSLGAIIVRILSGPKGHSRYHDMTSDEFIGYVQRSWKKKCQACSNVSLPEACYCCRQIETCTKIALDCLEEDSKKRPGIVKIIDKLKEMESDNYKETQILQPPENGHKTVCGMTTHNVMEPTEQIVCRMNPHNAMEPTEQTVCGMTTHNAMEPTEHDQVITSVGEELIVGRDEEKQKIVTSLLERIKSEKIIILPIYGIGGIGKTTFAKLIYNDTNFKFYSHVWVYVSQRFDLEKIDESIDSQLSGKENQANNEQLISKGILIVLDDLWEDKLFKIQKLKDMLFKILNLGDGVKKVIVLVTTRSADIAQKICSNIDQPYQIGSLTDEMCWDIIKQKGAFEAIPDKEKLVDIGKEIAQKCRGVALAAQTLGSMLHSMEYNQWIRVRDSSIWNENISNDASLPQYVLASLKLSYDLSMDEFLKKCFTYCSIFPKGHQIVKCDLIHQWISLGFIKQSPMMSILQLCEKYIVRLLGLSFLQHYSVSATVSSLYGYYYN</sequence>
<dbReference type="Pfam" id="PF23559">
    <property type="entry name" value="WHD_DRP"/>
    <property type="match status" value="1"/>
</dbReference>
<dbReference type="PROSITE" id="PS00108">
    <property type="entry name" value="PROTEIN_KINASE_ST"/>
    <property type="match status" value="1"/>
</dbReference>
<reference evidence="8" key="1">
    <citation type="submission" date="2024-10" db="EMBL/GenBank/DDBJ databases">
        <authorList>
            <person name="Ryan C."/>
        </authorList>
    </citation>
    <scope>NUCLEOTIDE SEQUENCE [LARGE SCALE GENOMIC DNA]</scope>
</reference>
<keyword evidence="2 6" id="KW-0547">Nucleotide-binding</keyword>
<evidence type="ECO:0000256" key="5">
    <source>
        <dbReference type="ARBA" id="ARBA00022840"/>
    </source>
</evidence>
<dbReference type="InterPro" id="IPR027417">
    <property type="entry name" value="P-loop_NTPase"/>
</dbReference>
<dbReference type="Gene3D" id="3.40.50.300">
    <property type="entry name" value="P-loop containing nucleotide triphosphate hydrolases"/>
    <property type="match status" value="1"/>
</dbReference>
<feature type="domain" description="Protein kinase" evidence="7">
    <location>
        <begin position="18"/>
        <end position="306"/>
    </location>
</feature>
<dbReference type="PANTHER" id="PTHR45707:SF76">
    <property type="entry name" value="PROTEIN KINASE DOMAIN-CONTAINING PROTEIN"/>
    <property type="match status" value="1"/>
</dbReference>
<dbReference type="PROSITE" id="PS00107">
    <property type="entry name" value="PROTEIN_KINASE_ATP"/>
    <property type="match status" value="1"/>
</dbReference>
<dbReference type="InterPro" id="IPR011009">
    <property type="entry name" value="Kinase-like_dom_sf"/>
</dbReference>
<dbReference type="Pfam" id="PF00069">
    <property type="entry name" value="Pkinase"/>
    <property type="match status" value="1"/>
</dbReference>
<dbReference type="InterPro" id="IPR058922">
    <property type="entry name" value="WHD_DRP"/>
</dbReference>
<dbReference type="InterPro" id="IPR042197">
    <property type="entry name" value="Apaf_helical"/>
</dbReference>
<dbReference type="Proteomes" id="UP001497457">
    <property type="component" value="Chromosome 31b"/>
</dbReference>
<dbReference type="Gene3D" id="1.10.510.10">
    <property type="entry name" value="Transferase(Phosphotransferase) domain 1"/>
    <property type="match status" value="1"/>
</dbReference>
<keyword evidence="9" id="KW-1185">Reference proteome</keyword>
<evidence type="ECO:0000313" key="9">
    <source>
        <dbReference type="Proteomes" id="UP001497457"/>
    </source>
</evidence>
<dbReference type="CDD" id="cd00009">
    <property type="entry name" value="AAA"/>
    <property type="match status" value="1"/>
</dbReference>
<evidence type="ECO:0000256" key="6">
    <source>
        <dbReference type="PROSITE-ProRule" id="PRU10141"/>
    </source>
</evidence>
<dbReference type="SMART" id="SM00220">
    <property type="entry name" value="S_TKc"/>
    <property type="match status" value="1"/>
</dbReference>
<evidence type="ECO:0000313" key="8">
    <source>
        <dbReference type="EMBL" id="CAL5032474.1"/>
    </source>
</evidence>
<dbReference type="PANTHER" id="PTHR45707">
    <property type="entry name" value="C2 CALCIUM/LIPID-BINDING PLANT PHOSPHORIBOSYLTRANSFERASE FAMILY PROTEIN"/>
    <property type="match status" value="1"/>
</dbReference>
<dbReference type="InterPro" id="IPR017441">
    <property type="entry name" value="Protein_kinase_ATP_BS"/>
</dbReference>
<dbReference type="Gene3D" id="1.10.8.430">
    <property type="entry name" value="Helical domain of apoptotic protease-activating factors"/>
    <property type="match status" value="1"/>
</dbReference>
<name>A0ABC9D6Y7_9POAL</name>